<protein>
    <submittedName>
        <fullName evidence="2">Uncharacterized protein</fullName>
    </submittedName>
</protein>
<evidence type="ECO:0000256" key="1">
    <source>
        <dbReference type="SAM" id="MobiDB-lite"/>
    </source>
</evidence>
<organism evidence="2 3">
    <name type="scientific">Mycetomoellerius zeteki</name>
    <dbReference type="NCBI Taxonomy" id="64791"/>
    <lineage>
        <taxon>Eukaryota</taxon>
        <taxon>Metazoa</taxon>
        <taxon>Ecdysozoa</taxon>
        <taxon>Arthropoda</taxon>
        <taxon>Hexapoda</taxon>
        <taxon>Insecta</taxon>
        <taxon>Pterygota</taxon>
        <taxon>Neoptera</taxon>
        <taxon>Endopterygota</taxon>
        <taxon>Hymenoptera</taxon>
        <taxon>Apocrita</taxon>
        <taxon>Aculeata</taxon>
        <taxon>Formicoidea</taxon>
        <taxon>Formicidae</taxon>
        <taxon>Myrmicinae</taxon>
        <taxon>Mycetomoellerius</taxon>
    </lineage>
</organism>
<gene>
    <name evidence="2" type="ORF">ALC60_13900</name>
</gene>
<keyword evidence="3" id="KW-1185">Reference proteome</keyword>
<reference evidence="2 3" key="1">
    <citation type="submission" date="2015-09" db="EMBL/GenBank/DDBJ databases">
        <title>Trachymyrmex zeteki WGS genome.</title>
        <authorList>
            <person name="Nygaard S."/>
            <person name="Hu H."/>
            <person name="Boomsma J."/>
            <person name="Zhang G."/>
        </authorList>
    </citation>
    <scope>NUCLEOTIDE SEQUENCE [LARGE SCALE GENOMIC DNA]</scope>
    <source>
        <strain evidence="2">Tzet28-1</strain>
        <tissue evidence="2">Whole body</tissue>
    </source>
</reference>
<dbReference type="EMBL" id="KQ983136">
    <property type="protein sequence ID" value="KYQ47154.1"/>
    <property type="molecule type" value="Genomic_DNA"/>
</dbReference>
<evidence type="ECO:0000313" key="3">
    <source>
        <dbReference type="Proteomes" id="UP000075809"/>
    </source>
</evidence>
<evidence type="ECO:0000313" key="2">
    <source>
        <dbReference type="EMBL" id="KYQ47154.1"/>
    </source>
</evidence>
<accession>A0A151WH55</accession>
<sequence>MTGVEEPPGITPNKLSHPPITPPACLSISSFRGMDISSSTVHGLFTCPEIRKNILITPTGATATVSTLVTVVGHPNTPTSAGNGGFSLGFPCFPSIDSIRAVSSPQMYAPAPRCTKMSKS</sequence>
<name>A0A151WH55_9HYME</name>
<dbReference type="Proteomes" id="UP000075809">
    <property type="component" value="Unassembled WGS sequence"/>
</dbReference>
<feature type="region of interest" description="Disordered" evidence="1">
    <location>
        <begin position="1"/>
        <end position="20"/>
    </location>
</feature>
<proteinExistence type="predicted"/>
<dbReference type="AlphaFoldDB" id="A0A151WH55"/>